<sequence>MNAVYDFFIKEWYFSIPLVIMSLIAAALVIWRLLLNNTANTDMDDFLPLFQQTLRKGGIKAAVALCKEEKGLIPNRLFIAGLEAADQGAAAMRRSMANENELEIVPRLHFLLAPILAIAKIATMVGLFFTVISMINTFNAIGEGASSGKAKEIGGHASKIGLALFATALGLFTAIPLVFSHVLFKEWIAKFEIRVKASSQKLITLVTNYKKDPKLLDQKEKEPEDADDDDEEDRARRAKRRARAD</sequence>
<evidence type="ECO:0000256" key="3">
    <source>
        <dbReference type="ARBA" id="ARBA00022475"/>
    </source>
</evidence>
<keyword evidence="13" id="KW-1185">Reference proteome</keyword>
<feature type="domain" description="MotA/TolQ/ExbB proton channel" evidence="11">
    <location>
        <begin position="74"/>
        <end position="192"/>
    </location>
</feature>
<evidence type="ECO:0000256" key="9">
    <source>
        <dbReference type="SAM" id="MobiDB-lite"/>
    </source>
</evidence>
<dbReference type="EMBL" id="JAGKQQ010000001">
    <property type="protein sequence ID" value="MBP3956603.1"/>
    <property type="molecule type" value="Genomic_DNA"/>
</dbReference>
<comment type="caution">
    <text evidence="12">The sequence shown here is derived from an EMBL/GenBank/DDBJ whole genome shotgun (WGS) entry which is preliminary data.</text>
</comment>
<proteinExistence type="inferred from homology"/>
<keyword evidence="6 10" id="KW-1133">Transmembrane helix</keyword>
<feature type="transmembrane region" description="Helical" evidence="10">
    <location>
        <begin position="110"/>
        <end position="135"/>
    </location>
</feature>
<dbReference type="PANTHER" id="PTHR30625:SF15">
    <property type="entry name" value="BIOPOLYMER TRANSPORT PROTEIN EXBB"/>
    <property type="match status" value="1"/>
</dbReference>
<feature type="compositionally biased region" description="Basic residues" evidence="9">
    <location>
        <begin position="236"/>
        <end position="245"/>
    </location>
</feature>
<comment type="similarity">
    <text evidence="8">Belongs to the exbB/tolQ family.</text>
</comment>
<feature type="transmembrane region" description="Helical" evidence="10">
    <location>
        <begin position="160"/>
        <end position="184"/>
    </location>
</feature>
<dbReference type="InterPro" id="IPR002898">
    <property type="entry name" value="MotA_ExbB_proton_chnl"/>
</dbReference>
<keyword evidence="5 8" id="KW-0653">Protein transport</keyword>
<dbReference type="Proteomes" id="UP000676565">
    <property type="component" value="Unassembled WGS sequence"/>
</dbReference>
<comment type="subcellular location">
    <subcellularLocation>
        <location evidence="1">Cell membrane</location>
        <topology evidence="1">Multi-pass membrane protein</topology>
    </subcellularLocation>
    <subcellularLocation>
        <location evidence="8">Membrane</location>
        <topology evidence="8">Multi-pass membrane protein</topology>
    </subcellularLocation>
</comment>
<gene>
    <name evidence="12" type="ORF">J8F10_15115</name>
</gene>
<evidence type="ECO:0000259" key="11">
    <source>
        <dbReference type="Pfam" id="PF01618"/>
    </source>
</evidence>
<evidence type="ECO:0000256" key="6">
    <source>
        <dbReference type="ARBA" id="ARBA00022989"/>
    </source>
</evidence>
<evidence type="ECO:0000256" key="4">
    <source>
        <dbReference type="ARBA" id="ARBA00022692"/>
    </source>
</evidence>
<reference evidence="12 13" key="1">
    <citation type="submission" date="2021-04" db="EMBL/GenBank/DDBJ databases">
        <authorList>
            <person name="Ivanova A."/>
        </authorList>
    </citation>
    <scope>NUCLEOTIDE SEQUENCE [LARGE SCALE GENOMIC DNA]</scope>
    <source>
        <strain evidence="12 13">G18</strain>
    </source>
</reference>
<keyword evidence="7 10" id="KW-0472">Membrane</keyword>
<evidence type="ECO:0000256" key="2">
    <source>
        <dbReference type="ARBA" id="ARBA00022448"/>
    </source>
</evidence>
<name>A0ABS5BSC8_9BACT</name>
<evidence type="ECO:0000256" key="1">
    <source>
        <dbReference type="ARBA" id="ARBA00004651"/>
    </source>
</evidence>
<feature type="region of interest" description="Disordered" evidence="9">
    <location>
        <begin position="216"/>
        <end position="245"/>
    </location>
</feature>
<keyword evidence="3" id="KW-1003">Cell membrane</keyword>
<dbReference type="Pfam" id="PF01618">
    <property type="entry name" value="MotA_ExbB"/>
    <property type="match status" value="1"/>
</dbReference>
<accession>A0ABS5BSC8</accession>
<evidence type="ECO:0000256" key="8">
    <source>
        <dbReference type="RuleBase" id="RU004057"/>
    </source>
</evidence>
<dbReference type="InterPro" id="IPR050790">
    <property type="entry name" value="ExbB/TolQ_transport"/>
</dbReference>
<keyword evidence="2 8" id="KW-0813">Transport</keyword>
<evidence type="ECO:0000256" key="7">
    <source>
        <dbReference type="ARBA" id="ARBA00023136"/>
    </source>
</evidence>
<organism evidence="12 13">
    <name type="scientific">Gemmata palustris</name>
    <dbReference type="NCBI Taxonomy" id="2822762"/>
    <lineage>
        <taxon>Bacteria</taxon>
        <taxon>Pseudomonadati</taxon>
        <taxon>Planctomycetota</taxon>
        <taxon>Planctomycetia</taxon>
        <taxon>Gemmatales</taxon>
        <taxon>Gemmataceae</taxon>
        <taxon>Gemmata</taxon>
    </lineage>
</organism>
<protein>
    <submittedName>
        <fullName evidence="12">MotA/TolQ/ExbB proton channel family protein</fullName>
    </submittedName>
</protein>
<evidence type="ECO:0000256" key="10">
    <source>
        <dbReference type="SAM" id="Phobius"/>
    </source>
</evidence>
<dbReference type="RefSeq" id="WP_210654879.1">
    <property type="nucleotide sequence ID" value="NZ_JAGKQQ010000001.1"/>
</dbReference>
<dbReference type="PANTHER" id="PTHR30625">
    <property type="entry name" value="PROTEIN TOLQ"/>
    <property type="match status" value="1"/>
</dbReference>
<feature type="compositionally biased region" description="Acidic residues" evidence="9">
    <location>
        <begin position="223"/>
        <end position="232"/>
    </location>
</feature>
<feature type="transmembrane region" description="Helical" evidence="10">
    <location>
        <begin position="12"/>
        <end position="34"/>
    </location>
</feature>
<keyword evidence="4 10" id="KW-0812">Transmembrane</keyword>
<evidence type="ECO:0000256" key="5">
    <source>
        <dbReference type="ARBA" id="ARBA00022927"/>
    </source>
</evidence>
<evidence type="ECO:0000313" key="12">
    <source>
        <dbReference type="EMBL" id="MBP3956603.1"/>
    </source>
</evidence>
<evidence type="ECO:0000313" key="13">
    <source>
        <dbReference type="Proteomes" id="UP000676565"/>
    </source>
</evidence>